<name>A0ABR8ZE05_9FLAO</name>
<dbReference type="RefSeq" id="WP_191737399.1">
    <property type="nucleotide sequence ID" value="NZ_JACYFS010000004.1"/>
</dbReference>
<evidence type="ECO:0000313" key="2">
    <source>
        <dbReference type="EMBL" id="MBD8083496.1"/>
    </source>
</evidence>
<dbReference type="Proteomes" id="UP000637299">
    <property type="component" value="Unassembled WGS sequence"/>
</dbReference>
<gene>
    <name evidence="2" type="ORF">IC610_13835</name>
</gene>
<keyword evidence="1" id="KW-0472">Membrane</keyword>
<keyword evidence="3" id="KW-1185">Reference proteome</keyword>
<reference evidence="2 3" key="1">
    <citation type="submission" date="2020-09" db="EMBL/GenBank/DDBJ databases">
        <title>Genome seq and assembly of Chryseobacterium sp.</title>
        <authorList>
            <person name="Chhetri G."/>
        </authorList>
    </citation>
    <scope>NUCLEOTIDE SEQUENCE [LARGE SCALE GENOMIC DNA]</scope>
    <source>
        <strain evidence="2 3">GCR10</strain>
    </source>
</reference>
<organism evidence="2 3">
    <name type="scientific">Chryseobacterium caseinilyticum</name>
    <dbReference type="NCBI Taxonomy" id="2771428"/>
    <lineage>
        <taxon>Bacteria</taxon>
        <taxon>Pseudomonadati</taxon>
        <taxon>Bacteroidota</taxon>
        <taxon>Flavobacteriia</taxon>
        <taxon>Flavobacteriales</taxon>
        <taxon>Weeksellaceae</taxon>
        <taxon>Chryseobacterium group</taxon>
        <taxon>Chryseobacterium</taxon>
    </lineage>
</organism>
<evidence type="ECO:0000256" key="1">
    <source>
        <dbReference type="SAM" id="Phobius"/>
    </source>
</evidence>
<dbReference type="EMBL" id="JACYFS010000004">
    <property type="protein sequence ID" value="MBD8083496.1"/>
    <property type="molecule type" value="Genomic_DNA"/>
</dbReference>
<proteinExistence type="predicted"/>
<accession>A0ABR8ZE05</accession>
<comment type="caution">
    <text evidence="2">The sequence shown here is derived from an EMBL/GenBank/DDBJ whole genome shotgun (WGS) entry which is preliminary data.</text>
</comment>
<keyword evidence="1" id="KW-1133">Transmembrane helix</keyword>
<feature type="transmembrane region" description="Helical" evidence="1">
    <location>
        <begin position="445"/>
        <end position="465"/>
    </location>
</feature>
<sequence>MHYICPSCNTENKSELTFNITEYICKSCSKLIDVNRNSSQKAVKKPTENVVLEVGQKGVIEHVEYTVIAVIVRKYGSDIFWREYFLKDYKNNDAFLSESDGHWIFLKSVHSEDVKKEQNDRIAVLNTKNYRWYETTPCSIDSATGFFEDKLSFKLAKYKEYVNGTEIISQEQSGNTNHYFFGKHISKFTVKKSFGISQMPNYSGIGIVQPYYFDIKQTVTVFCITGLLICLLQLYVSYSRTNNIVFEEAIKFEDVKSREMISKSFTLSGGSAPLKIESHSDVDNSWANFQLSLVNEQTNEITYASKDIEEYHGYEDGESWSEGNKSADFNICGVTSGKYHFAVSAEKDGSVITPLDHLRSPDSRVEISRDNTGLVTVTETALGNSTTFSDGKSLEKDTSAVAKLARESFGHQKLDSLINAEAVNSSTTPINNSVTVKATWLPVSFWNFIIILITMIIIFSIIYWGRYLFNVSKWKNSSNSPYPQSS</sequence>
<evidence type="ECO:0000313" key="3">
    <source>
        <dbReference type="Proteomes" id="UP000637299"/>
    </source>
</evidence>
<protein>
    <submittedName>
        <fullName evidence="2">DUF4178 domain-containing protein</fullName>
    </submittedName>
</protein>
<keyword evidence="1" id="KW-0812">Transmembrane</keyword>